<reference evidence="1" key="1">
    <citation type="submission" date="2021-01" db="EMBL/GenBank/DDBJ databases">
        <title>Active Sulfur Cycling in an Early Earth Analoge.</title>
        <authorList>
            <person name="Hahn C.R."/>
            <person name="Youssef N.H."/>
            <person name="Elshahed M."/>
        </authorList>
    </citation>
    <scope>NUCLEOTIDE SEQUENCE</scope>
    <source>
        <strain evidence="1">Zod_Metabat.1151</strain>
    </source>
</reference>
<organism evidence="1 2">
    <name type="scientific">Candidatus Iainarchaeum sp</name>
    <dbReference type="NCBI Taxonomy" id="3101447"/>
    <lineage>
        <taxon>Archaea</taxon>
        <taxon>Candidatus Iainarchaeota</taxon>
        <taxon>Candidatus Iainarchaeia</taxon>
        <taxon>Candidatus Iainarchaeales</taxon>
        <taxon>Candidatus Iainarchaeaceae</taxon>
        <taxon>Candidatus Iainarchaeum</taxon>
    </lineage>
</organism>
<protein>
    <submittedName>
        <fullName evidence="1">Uncharacterized protein</fullName>
    </submittedName>
</protein>
<evidence type="ECO:0000313" key="2">
    <source>
        <dbReference type="Proteomes" id="UP000809243"/>
    </source>
</evidence>
<dbReference type="EMBL" id="JAFGDB010000013">
    <property type="protein sequence ID" value="MBN2066978.1"/>
    <property type="molecule type" value="Genomic_DNA"/>
</dbReference>
<proteinExistence type="predicted"/>
<dbReference type="Proteomes" id="UP000809243">
    <property type="component" value="Unassembled WGS sequence"/>
</dbReference>
<accession>A0A939C620</accession>
<gene>
    <name evidence="1" type="ORF">JW744_00745</name>
</gene>
<dbReference type="AlphaFoldDB" id="A0A939C620"/>
<evidence type="ECO:0000313" key="1">
    <source>
        <dbReference type="EMBL" id="MBN2066978.1"/>
    </source>
</evidence>
<comment type="caution">
    <text evidence="1">The sequence shown here is derived from an EMBL/GenBank/DDBJ whole genome shotgun (WGS) entry which is preliminary data.</text>
</comment>
<name>A0A939C620_9ARCH</name>
<sequence>MAAKRRAGRSKGHCFDRKACLTCGRHLVLEAKTAEYEADMSKQTIERTIAKIREFQKRMVEQGLLDARDRLSRLPEQELMIKDLLPLQGDLYHPNKFCYVANRPVLEMPILVIKLGGIPISKLDPKLAKLARQGKYVILDGHTRSAVKLSMAKIKSKAKIKAVVLVGPIAAKYFETHYKYRTETGVKSVEDLIERAKYEVEPRTLKKKKHPEACPGVKEKRK</sequence>